<evidence type="ECO:0000313" key="1">
    <source>
        <dbReference type="EMBL" id="KAG6585889.1"/>
    </source>
</evidence>
<dbReference type="Proteomes" id="UP000685013">
    <property type="component" value="Chromosome 12"/>
</dbReference>
<sequence length="153" mass="17834">MMLASAKIDLPIQNELRFSLPVDLDSEVAPKGRDWLSFLCTSIEDKNKIRSKSCPSPEGDLSVKEKASKVVRLCDDPVRCSRLHTLEWNLLEKYEKGGTSHLLRLYKRYYRGICYLGIRLIRGRSREKQASYSYAHPSLKEELLLWERMELKE</sequence>
<protein>
    <submittedName>
        <fullName evidence="1">Uncharacterized protein</fullName>
    </submittedName>
</protein>
<proteinExistence type="predicted"/>
<accession>A0AAV6MQM7</accession>
<gene>
    <name evidence="1" type="ORF">SDJN03_18622</name>
</gene>
<evidence type="ECO:0000313" key="2">
    <source>
        <dbReference type="Proteomes" id="UP000685013"/>
    </source>
</evidence>
<organism evidence="1 2">
    <name type="scientific">Cucurbita argyrosperma subsp. sororia</name>
    <dbReference type="NCBI Taxonomy" id="37648"/>
    <lineage>
        <taxon>Eukaryota</taxon>
        <taxon>Viridiplantae</taxon>
        <taxon>Streptophyta</taxon>
        <taxon>Embryophyta</taxon>
        <taxon>Tracheophyta</taxon>
        <taxon>Spermatophyta</taxon>
        <taxon>Magnoliopsida</taxon>
        <taxon>eudicotyledons</taxon>
        <taxon>Gunneridae</taxon>
        <taxon>Pentapetalae</taxon>
        <taxon>rosids</taxon>
        <taxon>fabids</taxon>
        <taxon>Cucurbitales</taxon>
        <taxon>Cucurbitaceae</taxon>
        <taxon>Cucurbiteae</taxon>
        <taxon>Cucurbita</taxon>
    </lineage>
</organism>
<feature type="non-terminal residue" evidence="1">
    <location>
        <position position="1"/>
    </location>
</feature>
<dbReference type="AlphaFoldDB" id="A0AAV6MQM7"/>
<reference evidence="1 2" key="1">
    <citation type="journal article" date="2021" name="Hortic Res">
        <title>The domestication of Cucurbita argyrosperma as revealed by the genome of its wild relative.</title>
        <authorList>
            <person name="Barrera-Redondo J."/>
            <person name="Sanchez-de la Vega G."/>
            <person name="Aguirre-Liguori J.A."/>
            <person name="Castellanos-Morales G."/>
            <person name="Gutierrez-Guerrero Y.T."/>
            <person name="Aguirre-Dugua X."/>
            <person name="Aguirre-Planter E."/>
            <person name="Tenaillon M.I."/>
            <person name="Lira-Saade R."/>
            <person name="Eguiarte L.E."/>
        </authorList>
    </citation>
    <scope>NUCLEOTIDE SEQUENCE [LARGE SCALE GENOMIC DNA]</scope>
    <source>
        <strain evidence="1">JBR-2021</strain>
    </source>
</reference>
<comment type="caution">
    <text evidence="1">The sequence shown here is derived from an EMBL/GenBank/DDBJ whole genome shotgun (WGS) entry which is preliminary data.</text>
</comment>
<dbReference type="EMBL" id="JAGKQH010000012">
    <property type="protein sequence ID" value="KAG6585889.1"/>
    <property type="molecule type" value="Genomic_DNA"/>
</dbReference>
<keyword evidence="2" id="KW-1185">Reference proteome</keyword>
<name>A0AAV6MQM7_9ROSI</name>